<protein>
    <submittedName>
        <fullName evidence="2">Thymidine phosphorylase</fullName>
        <ecNumber evidence="2">2.4.2.4</ecNumber>
    </submittedName>
</protein>
<sequence>MIKAQGGDPEAALPVAKESEVIYAPADGVLVGLDALSVGIAAWRLGAGRARKE</sequence>
<dbReference type="Gene3D" id="3.90.1170.30">
    <property type="entry name" value="Pyrimidine nucleoside phosphorylase-like, C-terminal domain"/>
    <property type="match status" value="1"/>
</dbReference>
<evidence type="ECO:0000313" key="2">
    <source>
        <dbReference type="EMBL" id="ABY22080.1"/>
    </source>
</evidence>
<proteinExistence type="predicted"/>
<dbReference type="AlphaFoldDB" id="A9WKS2"/>
<evidence type="ECO:0000313" key="3">
    <source>
        <dbReference type="Proteomes" id="UP000002007"/>
    </source>
</evidence>
<dbReference type="EMBL" id="CP000910">
    <property type="protein sequence ID" value="ABY22080.1"/>
    <property type="molecule type" value="Genomic_DNA"/>
</dbReference>
<dbReference type="InterPro" id="IPR036566">
    <property type="entry name" value="PYNP-like_C_sf"/>
</dbReference>
<dbReference type="SUPFAM" id="SSF54680">
    <property type="entry name" value="Pyrimidine nucleoside phosphorylase C-terminal domain"/>
    <property type="match status" value="1"/>
</dbReference>
<dbReference type="HOGENOM" id="CLU_3065405_0_0_11"/>
<dbReference type="STRING" id="288705.RSal33209_0324"/>
<dbReference type="GO" id="GO:0006213">
    <property type="term" value="P:pyrimidine nucleoside metabolic process"/>
    <property type="evidence" value="ECO:0007669"/>
    <property type="project" value="InterPro"/>
</dbReference>
<keyword evidence="1 2" id="KW-0808">Transferase</keyword>
<dbReference type="Proteomes" id="UP000002007">
    <property type="component" value="Chromosome"/>
</dbReference>
<organism evidence="2 3">
    <name type="scientific">Renibacterium salmoninarum (strain ATCC 33209 / DSM 20767 / JCM 11484 / NBRC 15589 / NCIMB 2235)</name>
    <dbReference type="NCBI Taxonomy" id="288705"/>
    <lineage>
        <taxon>Bacteria</taxon>
        <taxon>Bacillati</taxon>
        <taxon>Actinomycetota</taxon>
        <taxon>Actinomycetes</taxon>
        <taxon>Micrococcales</taxon>
        <taxon>Micrococcaceae</taxon>
        <taxon>Renibacterium</taxon>
    </lineage>
</organism>
<dbReference type="eggNOG" id="COG0213">
    <property type="taxonomic scope" value="Bacteria"/>
</dbReference>
<keyword evidence="3" id="KW-1185">Reference proteome</keyword>
<reference evidence="3" key="1">
    <citation type="journal article" date="2008" name="J. Bacteriol.">
        <title>Genome sequence of the fish pathogen Renibacterium salmoninarum suggests reductive evolution away from an environmental Arthrobacter ancestor.</title>
        <authorList>
            <person name="Wiens G.D."/>
            <person name="Rockey D.D."/>
            <person name="Wu Z."/>
            <person name="Chang J."/>
            <person name="Levy R."/>
            <person name="Crane S."/>
            <person name="Chen D.S."/>
            <person name="Capri G.R."/>
            <person name="Burnett J.R."/>
            <person name="Sudheesh P.S."/>
            <person name="Schipma M.J."/>
            <person name="Burd H."/>
            <person name="Bhattacharyya A."/>
            <person name="Rhodes L.D."/>
            <person name="Kaul R."/>
            <person name="Strom M.S."/>
        </authorList>
    </citation>
    <scope>NUCLEOTIDE SEQUENCE [LARGE SCALE GENOMIC DNA]</scope>
    <source>
        <strain evidence="3">ATCC 33209 / DSM 20767 / JCM 11484 / NBRC 15589 / NCIMB 2235</strain>
    </source>
</reference>
<dbReference type="KEGG" id="rsa:RSal33209_0324"/>
<dbReference type="EC" id="2.4.2.4" evidence="2"/>
<keyword evidence="2" id="KW-0328">Glycosyltransferase</keyword>
<evidence type="ECO:0000256" key="1">
    <source>
        <dbReference type="ARBA" id="ARBA00022679"/>
    </source>
</evidence>
<gene>
    <name evidence="2" type="ordered locus">RSal33209_0324</name>
</gene>
<name>A9WKS2_RENSM</name>
<accession>A9WKS2</accession>
<dbReference type="GO" id="GO:0009032">
    <property type="term" value="F:thymidine phosphorylase activity"/>
    <property type="evidence" value="ECO:0007669"/>
    <property type="project" value="UniProtKB-EC"/>
</dbReference>